<accession>A0A2A3K2I9</accession>
<keyword evidence="3" id="KW-0804">Transcription</keyword>
<name>A0A2A3K2I9_9RHOB</name>
<dbReference type="PROSITE" id="PS00519">
    <property type="entry name" value="HTH_ASNC_1"/>
    <property type="match status" value="1"/>
</dbReference>
<dbReference type="GO" id="GO:0043200">
    <property type="term" value="P:response to amino acid"/>
    <property type="evidence" value="ECO:0007669"/>
    <property type="project" value="TreeGrafter"/>
</dbReference>
<dbReference type="InterPro" id="IPR011008">
    <property type="entry name" value="Dimeric_a/b-barrel"/>
</dbReference>
<dbReference type="Gene3D" id="1.10.10.10">
    <property type="entry name" value="Winged helix-like DNA-binding domain superfamily/Winged helix DNA-binding domain"/>
    <property type="match status" value="1"/>
</dbReference>
<reference evidence="7" key="2">
    <citation type="submission" date="2023-07" db="EMBL/GenBank/DDBJ databases">
        <title>Yangia mangrovi SAOS 153D genome.</title>
        <authorList>
            <person name="Verma A."/>
            <person name="Pal Y."/>
            <person name="Sundharam S."/>
            <person name="Bisht B."/>
            <person name="Srinivasan K."/>
        </authorList>
    </citation>
    <scope>NUCLEOTIDE SEQUENCE [LARGE SCALE GENOMIC DNA]</scope>
    <source>
        <strain evidence="7">SAOS 153D</strain>
    </source>
</reference>
<sequence>MSALTLDRIDRRILENLMHDATLSVSQLADMVGLSQTPCWKRVQKLEAAGVITQRVALVNPEMIGLGLTVFVGVEAMDHSPEWRSQFREAIAGFKDIVEVYRMAGNIDYLLKVVVHDTVAFDKFYVEFTRRLACRNLTSSFAMETIRGTTALPIDTETV</sequence>
<dbReference type="GO" id="GO:0005829">
    <property type="term" value="C:cytosol"/>
    <property type="evidence" value="ECO:0007669"/>
    <property type="project" value="TreeGrafter"/>
</dbReference>
<dbReference type="Pfam" id="PF01037">
    <property type="entry name" value="AsnC_trans_reg"/>
    <property type="match status" value="1"/>
</dbReference>
<dbReference type="InterPro" id="IPR019885">
    <property type="entry name" value="Tscrpt_reg_HTH_AsnC-type_CS"/>
</dbReference>
<dbReference type="GO" id="GO:0043565">
    <property type="term" value="F:sequence-specific DNA binding"/>
    <property type="evidence" value="ECO:0007669"/>
    <property type="project" value="InterPro"/>
</dbReference>
<evidence type="ECO:0000313" key="6">
    <source>
        <dbReference type="EMBL" id="PBD20890.1"/>
    </source>
</evidence>
<dbReference type="InterPro" id="IPR019888">
    <property type="entry name" value="Tscrpt_reg_AsnC-like"/>
</dbReference>
<reference evidence="6" key="1">
    <citation type="submission" date="2017-09" db="EMBL/GenBank/DDBJ databases">
        <title>Yangia sp. SAOS 153D whole genome sequencing.</title>
        <authorList>
            <person name="Verma A."/>
            <person name="Krishnamurthi S."/>
        </authorList>
    </citation>
    <scope>NUCLEOTIDE SEQUENCE [LARGE SCALE GENOMIC DNA]</scope>
    <source>
        <strain evidence="6">SAOS 153D</strain>
    </source>
</reference>
<dbReference type="Pfam" id="PF13412">
    <property type="entry name" value="HTH_24"/>
    <property type="match status" value="1"/>
</dbReference>
<organism evidence="6">
    <name type="scientific">Alloyangia mangrovi</name>
    <dbReference type="NCBI Taxonomy" id="1779329"/>
    <lineage>
        <taxon>Bacteria</taxon>
        <taxon>Pseudomonadati</taxon>
        <taxon>Pseudomonadota</taxon>
        <taxon>Alphaproteobacteria</taxon>
        <taxon>Rhodobacterales</taxon>
        <taxon>Roseobacteraceae</taxon>
        <taxon>Alloyangia</taxon>
    </lineage>
</organism>
<dbReference type="PROSITE" id="PS50956">
    <property type="entry name" value="HTH_ASNC_2"/>
    <property type="match status" value="1"/>
</dbReference>
<dbReference type="InterPro" id="IPR036390">
    <property type="entry name" value="WH_DNA-bd_sf"/>
</dbReference>
<dbReference type="PRINTS" id="PR00033">
    <property type="entry name" value="HTHASNC"/>
</dbReference>
<evidence type="ECO:0000256" key="3">
    <source>
        <dbReference type="ARBA" id="ARBA00023163"/>
    </source>
</evidence>
<dbReference type="RefSeq" id="WP_095880667.1">
    <property type="nucleotide sequence ID" value="NZ_NTHN02000071.1"/>
</dbReference>
<protein>
    <submittedName>
        <fullName evidence="5 6">Transcriptional regulator</fullName>
    </submittedName>
</protein>
<dbReference type="InterPro" id="IPR019887">
    <property type="entry name" value="Tscrpt_reg_AsnC/Lrp_C"/>
</dbReference>
<keyword evidence="2" id="KW-0238">DNA-binding</keyword>
<dbReference type="SUPFAM" id="SSF46785">
    <property type="entry name" value="Winged helix' DNA-binding domain"/>
    <property type="match status" value="1"/>
</dbReference>
<dbReference type="SUPFAM" id="SSF54909">
    <property type="entry name" value="Dimeric alpha+beta barrel"/>
    <property type="match status" value="1"/>
</dbReference>
<evidence type="ECO:0000259" key="4">
    <source>
        <dbReference type="PROSITE" id="PS50956"/>
    </source>
</evidence>
<keyword evidence="7" id="KW-1185">Reference proteome</keyword>
<dbReference type="AlphaFoldDB" id="A0A2A3K2I9"/>
<dbReference type="EMBL" id="NTHN01000018">
    <property type="protein sequence ID" value="PBD20890.1"/>
    <property type="molecule type" value="Genomic_DNA"/>
</dbReference>
<reference evidence="5" key="3">
    <citation type="submission" date="2024-05" db="EMBL/GenBank/DDBJ databases">
        <title>Yangia mangrovi SAOS 153D genome.</title>
        <authorList>
            <person name="Verma A."/>
            <person name="Pal Y."/>
            <person name="Sundharam S."/>
            <person name="Bisht B."/>
            <person name="Srinivasan K."/>
        </authorList>
    </citation>
    <scope>NUCLEOTIDE SEQUENCE</scope>
    <source>
        <strain evidence="5">SAOS 153D</strain>
    </source>
</reference>
<dbReference type="Proteomes" id="UP000217448">
    <property type="component" value="Unassembled WGS sequence"/>
</dbReference>
<keyword evidence="1" id="KW-0805">Transcription regulation</keyword>
<dbReference type="InterPro" id="IPR036388">
    <property type="entry name" value="WH-like_DNA-bd_sf"/>
</dbReference>
<comment type="caution">
    <text evidence="6">The sequence shown here is derived from an EMBL/GenBank/DDBJ whole genome shotgun (WGS) entry which is preliminary data.</text>
</comment>
<evidence type="ECO:0000313" key="5">
    <source>
        <dbReference type="EMBL" id="MCT4373151.1"/>
    </source>
</evidence>
<dbReference type="PANTHER" id="PTHR30154">
    <property type="entry name" value="LEUCINE-RESPONSIVE REGULATORY PROTEIN"/>
    <property type="match status" value="1"/>
</dbReference>
<dbReference type="SMART" id="SM00344">
    <property type="entry name" value="HTH_ASNC"/>
    <property type="match status" value="1"/>
</dbReference>
<dbReference type="PANTHER" id="PTHR30154:SF17">
    <property type="entry name" value="DNA-BINDING TRANSCRIPTIONAL ACTIVATOR DECR"/>
    <property type="match status" value="1"/>
</dbReference>
<dbReference type="InterPro" id="IPR000485">
    <property type="entry name" value="AsnC-type_HTH_dom"/>
</dbReference>
<evidence type="ECO:0000256" key="2">
    <source>
        <dbReference type="ARBA" id="ARBA00023125"/>
    </source>
</evidence>
<dbReference type="GO" id="GO:0006355">
    <property type="term" value="P:regulation of DNA-templated transcription"/>
    <property type="evidence" value="ECO:0007669"/>
    <property type="project" value="UniProtKB-ARBA"/>
</dbReference>
<dbReference type="Gene3D" id="3.30.70.920">
    <property type="match status" value="1"/>
</dbReference>
<gene>
    <name evidence="6" type="ORF">CLG85_01550</name>
    <name evidence="5" type="ORF">CLG85_023795</name>
</gene>
<proteinExistence type="predicted"/>
<evidence type="ECO:0000256" key="1">
    <source>
        <dbReference type="ARBA" id="ARBA00023015"/>
    </source>
</evidence>
<evidence type="ECO:0000313" key="7">
    <source>
        <dbReference type="Proteomes" id="UP000217448"/>
    </source>
</evidence>
<dbReference type="InterPro" id="IPR011991">
    <property type="entry name" value="ArsR-like_HTH"/>
</dbReference>
<feature type="domain" description="HTH asnC-type" evidence="4">
    <location>
        <begin position="6"/>
        <end position="67"/>
    </location>
</feature>
<dbReference type="EMBL" id="NTHN02000071">
    <property type="protein sequence ID" value="MCT4373151.1"/>
    <property type="molecule type" value="Genomic_DNA"/>
</dbReference>
<dbReference type="OrthoDB" id="7847328at2"/>
<dbReference type="CDD" id="cd00090">
    <property type="entry name" value="HTH_ARSR"/>
    <property type="match status" value="1"/>
</dbReference>